<comment type="caution">
    <text evidence="1">The sequence shown here is derived from an EMBL/GenBank/DDBJ whole genome shotgun (WGS) entry which is preliminary data.</text>
</comment>
<evidence type="ECO:0000313" key="1">
    <source>
        <dbReference type="EMBL" id="HGS88157.1"/>
    </source>
</evidence>
<organism evidence="1">
    <name type="scientific">Bellilinea caldifistulae</name>
    <dbReference type="NCBI Taxonomy" id="360411"/>
    <lineage>
        <taxon>Bacteria</taxon>
        <taxon>Bacillati</taxon>
        <taxon>Chloroflexota</taxon>
        <taxon>Anaerolineae</taxon>
        <taxon>Anaerolineales</taxon>
        <taxon>Anaerolineaceae</taxon>
        <taxon>Bellilinea</taxon>
    </lineage>
</organism>
<evidence type="ECO:0008006" key="2">
    <source>
        <dbReference type="Google" id="ProtNLM"/>
    </source>
</evidence>
<dbReference type="AlphaFoldDB" id="A0A7C4L0W1"/>
<name>A0A7C4L0W1_9CHLR</name>
<dbReference type="EMBL" id="DSXR01000115">
    <property type="protein sequence ID" value="HGS88157.1"/>
    <property type="molecule type" value="Genomic_DNA"/>
</dbReference>
<reference evidence="1" key="1">
    <citation type="journal article" date="2020" name="mSystems">
        <title>Genome- and Community-Level Interaction Insights into Carbon Utilization and Element Cycling Functions of Hydrothermarchaeota in Hydrothermal Sediment.</title>
        <authorList>
            <person name="Zhou Z."/>
            <person name="Liu Y."/>
            <person name="Xu W."/>
            <person name="Pan J."/>
            <person name="Luo Z.H."/>
            <person name="Li M."/>
        </authorList>
    </citation>
    <scope>NUCLEOTIDE SEQUENCE [LARGE SCALE GENOMIC DNA]</scope>
    <source>
        <strain evidence="1">SpSt-556</strain>
    </source>
</reference>
<accession>A0A7C4L0W1</accession>
<proteinExistence type="predicted"/>
<gene>
    <name evidence="1" type="ORF">ENT17_11155</name>
</gene>
<protein>
    <recommendedName>
        <fullName evidence="2">EVE domain-containing protein</fullName>
    </recommendedName>
</protein>
<sequence length="142" mass="16261">MDHIVYVDTKSQEMEQLLNGAKTMIVRSASGRKIPYDRVANGDRLFFARNNGEGLILASALAKQVNQFGPVSRQLSLEILKDHQVQLNLSEKQVNRWGGKRYLVLIEIDSLQEIQPFKFNRSAFNNMDDWLPVENIETVKVN</sequence>